<keyword evidence="7" id="KW-0540">Nuclease</keyword>
<evidence type="ECO:0000256" key="5">
    <source>
        <dbReference type="ARBA" id="ARBA00022833"/>
    </source>
</evidence>
<name>A0ABX9KDA1_9FUSO</name>
<accession>A0ABX9KDA1</accession>
<gene>
    <name evidence="7" type="primary">nfo</name>
    <name evidence="9" type="ORF">DYH56_14475</name>
</gene>
<dbReference type="CDD" id="cd00019">
    <property type="entry name" value="AP2Ec"/>
    <property type="match status" value="1"/>
</dbReference>
<dbReference type="GO" id="GO:0008833">
    <property type="term" value="F:deoxyribonuclease IV (phage-T4-induced) activity"/>
    <property type="evidence" value="ECO:0007669"/>
    <property type="project" value="UniProtKB-EC"/>
</dbReference>
<dbReference type="PANTHER" id="PTHR21445:SF0">
    <property type="entry name" value="APURINIC-APYRIMIDINIC ENDONUCLEASE"/>
    <property type="match status" value="1"/>
</dbReference>
<dbReference type="HAMAP" id="MF_00152">
    <property type="entry name" value="Nfo"/>
    <property type="match status" value="1"/>
</dbReference>
<feature type="binding site" evidence="7">
    <location>
        <position position="189"/>
    </location>
    <ligand>
        <name>Zn(2+)</name>
        <dbReference type="ChEBI" id="CHEBI:29105"/>
        <label>3</label>
    </ligand>
</feature>
<evidence type="ECO:0000313" key="10">
    <source>
        <dbReference type="Proteomes" id="UP000263486"/>
    </source>
</evidence>
<proteinExistence type="inferred from homology"/>
<feature type="binding site" evidence="7">
    <location>
        <position position="223"/>
    </location>
    <ligand>
        <name>Zn(2+)</name>
        <dbReference type="ChEBI" id="CHEBI:29105"/>
        <label>2</label>
    </ligand>
</feature>
<feature type="binding site" evidence="7">
    <location>
        <position position="186"/>
    </location>
    <ligand>
        <name>Zn(2+)</name>
        <dbReference type="ChEBI" id="CHEBI:29105"/>
        <label>2</label>
    </ligand>
</feature>
<comment type="caution">
    <text evidence="9">The sequence shown here is derived from an EMBL/GenBank/DDBJ whole genome shotgun (WGS) entry which is preliminary data.</text>
</comment>
<keyword evidence="2 7" id="KW-0479">Metal-binding</keyword>
<dbReference type="PANTHER" id="PTHR21445">
    <property type="entry name" value="ENDONUCLEASE IV ENDODEOXYRIBONUCLEASE IV"/>
    <property type="match status" value="1"/>
</dbReference>
<comment type="function">
    <text evidence="7">Endonuclease IV plays a role in DNA repair. It cleaves phosphodiester bonds at apurinic or apyrimidinic (AP) sites, generating a 3'-hydroxyl group and a 5'-terminal sugar phosphate.</text>
</comment>
<dbReference type="PROSITE" id="PS00731">
    <property type="entry name" value="AP_NUCLEASE_F2_3"/>
    <property type="match status" value="1"/>
</dbReference>
<evidence type="ECO:0000256" key="7">
    <source>
        <dbReference type="HAMAP-Rule" id="MF_00152"/>
    </source>
</evidence>
<protein>
    <recommendedName>
        <fullName evidence="7">Probable endonuclease 4</fullName>
        <ecNumber evidence="7">3.1.21.2</ecNumber>
    </recommendedName>
    <alternativeName>
        <fullName evidence="7">Endodeoxyribonuclease IV</fullName>
    </alternativeName>
    <alternativeName>
        <fullName evidence="7">Endonuclease IV</fullName>
    </alternativeName>
</protein>
<dbReference type="NCBIfam" id="TIGR00587">
    <property type="entry name" value="nfo"/>
    <property type="match status" value="1"/>
</dbReference>
<dbReference type="InterPro" id="IPR001719">
    <property type="entry name" value="AP_endonuc_2"/>
</dbReference>
<feature type="binding site" evidence="7">
    <location>
        <position position="236"/>
    </location>
    <ligand>
        <name>Zn(2+)</name>
        <dbReference type="ChEBI" id="CHEBI:29105"/>
        <label>3</label>
    </ligand>
</feature>
<keyword evidence="5 7" id="KW-0862">Zinc</keyword>
<keyword evidence="3 7" id="KW-0227">DNA damage</keyword>
<reference evidence="9 10" key="1">
    <citation type="submission" date="2018-08" db="EMBL/GenBank/DDBJ databases">
        <title>Draft genome sequence of Psychrilyobacter sp. strain SD5 isolated from Black Sea water.</title>
        <authorList>
            <person name="Yadav S."/>
            <person name="Villanueva L."/>
            <person name="Damste J.S.S."/>
        </authorList>
    </citation>
    <scope>NUCLEOTIDE SEQUENCE [LARGE SCALE GENOMIC DNA]</scope>
    <source>
        <strain evidence="9 10">SD5</strain>
    </source>
</reference>
<dbReference type="Gene3D" id="3.20.20.150">
    <property type="entry name" value="Divalent-metal-dependent TIM barrel enzymes"/>
    <property type="match status" value="1"/>
</dbReference>
<comment type="cofactor">
    <cofactor evidence="7">
        <name>Zn(2+)</name>
        <dbReference type="ChEBI" id="CHEBI:29105"/>
    </cofactor>
    <text evidence="7">Binds 3 Zn(2+) ions.</text>
</comment>
<evidence type="ECO:0000259" key="8">
    <source>
        <dbReference type="Pfam" id="PF01261"/>
    </source>
</evidence>
<comment type="similarity">
    <text evidence="1 7">Belongs to the AP endonuclease 2 family.</text>
</comment>
<sequence>MEKKHKINKFLGAHVSVSGGVFNAPKNAHDIGGTAFAMFLKNQKRWVAKDYDDKVINKFKDEIKKYNFNTDYIMPHAGYLINLANSDPEKWQKSLDALIDELKRGEQLGLKYVNLHCGSHLGLISLEEGYDLIARGINEAVKATEYITVVLENTAGKGNTIGGNFEELKEIIDRVENKDRVGVLLDTCHTFDYGYDLATEEGYKKTLEEFENLIGFEYLKGIHLNDSMYGLACKKDRHESIGKGMLGMDFFKRFMNDPRFDNMPITLETIDPAIWKEEIELLYSLIEG</sequence>
<evidence type="ECO:0000313" key="9">
    <source>
        <dbReference type="EMBL" id="REI39514.1"/>
    </source>
</evidence>
<evidence type="ECO:0000256" key="6">
    <source>
        <dbReference type="ARBA" id="ARBA00023204"/>
    </source>
</evidence>
<keyword evidence="10" id="KW-1185">Reference proteome</keyword>
<dbReference type="InterPro" id="IPR018246">
    <property type="entry name" value="AP_endonuc_F2_Zn_BS"/>
</dbReference>
<evidence type="ECO:0000256" key="4">
    <source>
        <dbReference type="ARBA" id="ARBA00022801"/>
    </source>
</evidence>
<dbReference type="InterPro" id="IPR013022">
    <property type="entry name" value="Xyl_isomerase-like_TIM-brl"/>
</dbReference>
<feature type="binding site" evidence="7">
    <location>
        <position position="268"/>
    </location>
    <ligand>
        <name>Zn(2+)</name>
        <dbReference type="ChEBI" id="CHEBI:29105"/>
        <label>2</label>
    </ligand>
</feature>
<dbReference type="EMBL" id="QUAJ01000041">
    <property type="protein sequence ID" value="REI39514.1"/>
    <property type="molecule type" value="Genomic_DNA"/>
</dbReference>
<dbReference type="EC" id="3.1.21.2" evidence="7"/>
<organism evidence="9 10">
    <name type="scientific">Psychrilyobacter piezotolerans</name>
    <dbReference type="NCBI Taxonomy" id="2293438"/>
    <lineage>
        <taxon>Bacteria</taxon>
        <taxon>Fusobacteriati</taxon>
        <taxon>Fusobacteriota</taxon>
        <taxon>Fusobacteriia</taxon>
        <taxon>Fusobacteriales</taxon>
        <taxon>Fusobacteriaceae</taxon>
        <taxon>Psychrilyobacter</taxon>
    </lineage>
</organism>
<feature type="domain" description="Xylose isomerase-like TIM barrel" evidence="8">
    <location>
        <begin position="26"/>
        <end position="284"/>
    </location>
</feature>
<dbReference type="SUPFAM" id="SSF51658">
    <property type="entry name" value="Xylose isomerase-like"/>
    <property type="match status" value="1"/>
</dbReference>
<dbReference type="PROSITE" id="PS51432">
    <property type="entry name" value="AP_NUCLEASE_F2_4"/>
    <property type="match status" value="1"/>
</dbReference>
<dbReference type="InterPro" id="IPR036237">
    <property type="entry name" value="Xyl_isomerase-like_sf"/>
</dbReference>
<dbReference type="RefSeq" id="WP_114643582.1">
    <property type="nucleotide sequence ID" value="NZ_JAACIO010000015.1"/>
</dbReference>
<dbReference type="SMART" id="SM00518">
    <property type="entry name" value="AP2Ec"/>
    <property type="match status" value="1"/>
</dbReference>
<dbReference type="NCBIfam" id="NF002199">
    <property type="entry name" value="PRK01060.1-4"/>
    <property type="match status" value="1"/>
</dbReference>
<dbReference type="Pfam" id="PF01261">
    <property type="entry name" value="AP_endonuc_2"/>
    <property type="match status" value="1"/>
</dbReference>
<feature type="binding site" evidence="7">
    <location>
        <position position="116"/>
    </location>
    <ligand>
        <name>Zn(2+)</name>
        <dbReference type="ChEBI" id="CHEBI:29105"/>
        <label>1</label>
    </ligand>
</feature>
<keyword evidence="6 7" id="KW-0234">DNA repair</keyword>
<dbReference type="PROSITE" id="PS00729">
    <property type="entry name" value="AP_NUCLEASE_F2_1"/>
    <property type="match status" value="1"/>
</dbReference>
<feature type="binding site" evidence="7">
    <location>
        <position position="238"/>
    </location>
    <ligand>
        <name>Zn(2+)</name>
        <dbReference type="ChEBI" id="CHEBI:29105"/>
        <label>3</label>
    </ligand>
</feature>
<evidence type="ECO:0000256" key="1">
    <source>
        <dbReference type="ARBA" id="ARBA00005340"/>
    </source>
</evidence>
<evidence type="ECO:0000256" key="3">
    <source>
        <dbReference type="ARBA" id="ARBA00022763"/>
    </source>
</evidence>
<comment type="catalytic activity">
    <reaction evidence="7">
        <text>Endonucleolytic cleavage to 5'-phosphooligonucleotide end-products.</text>
        <dbReference type="EC" id="3.1.21.2"/>
    </reaction>
</comment>
<dbReference type="Proteomes" id="UP000263486">
    <property type="component" value="Unassembled WGS sequence"/>
</dbReference>
<feature type="binding site" evidence="7">
    <location>
        <position position="152"/>
    </location>
    <ligand>
        <name>Zn(2+)</name>
        <dbReference type="ChEBI" id="CHEBI:29105"/>
        <label>1</label>
    </ligand>
</feature>
<evidence type="ECO:0000256" key="2">
    <source>
        <dbReference type="ARBA" id="ARBA00022723"/>
    </source>
</evidence>
<keyword evidence="4 7" id="KW-0378">Hydrolase</keyword>
<keyword evidence="7" id="KW-0255">Endonuclease</keyword>
<feature type="binding site" evidence="7">
    <location>
        <position position="76"/>
    </location>
    <ligand>
        <name>Zn(2+)</name>
        <dbReference type="ChEBI" id="CHEBI:29105"/>
        <label>1</label>
    </ligand>
</feature>
<feature type="binding site" evidence="7">
    <location>
        <position position="152"/>
    </location>
    <ligand>
        <name>Zn(2+)</name>
        <dbReference type="ChEBI" id="CHEBI:29105"/>
        <label>2</label>
    </ligand>
</feature>